<accession>A0A2H4P9Y5</accession>
<evidence type="ECO:0000313" key="2">
    <source>
        <dbReference type="Proteomes" id="UP000240384"/>
    </source>
</evidence>
<evidence type="ECO:0000313" key="1">
    <source>
        <dbReference type="EMBL" id="ATW59042.1"/>
    </source>
</evidence>
<protein>
    <submittedName>
        <fullName evidence="1">Uncharacterized protein</fullName>
    </submittedName>
</protein>
<sequence length="61" mass="6724">MSDTTVHQGPEEPGRTVVRFWCGRCHSEISGPASECRTCAASSAEVARHHRVSVQRMIQIS</sequence>
<proteinExistence type="predicted"/>
<reference evidence="2" key="1">
    <citation type="submission" date="2017-10" db="EMBL/GenBank/DDBJ databases">
        <authorList>
            <person name="Banno H."/>
            <person name="Chua N.-H."/>
        </authorList>
    </citation>
    <scope>NUCLEOTIDE SEQUENCE [LARGE SCALE GENOMIC DNA]</scope>
</reference>
<gene>
    <name evidence="1" type="ORF">PBI_MAHDIA_43</name>
</gene>
<keyword evidence="2" id="KW-1185">Reference proteome</keyword>
<dbReference type="OrthoDB" id="37893at10239"/>
<organism evidence="1 2">
    <name type="scientific">Gordonia phage Mahdia</name>
    <dbReference type="NCBI Taxonomy" id="2047873"/>
    <lineage>
        <taxon>Viruses</taxon>
        <taxon>Duplodnaviria</taxon>
        <taxon>Heunggongvirae</taxon>
        <taxon>Uroviricota</taxon>
        <taxon>Caudoviricetes</taxon>
        <taxon>Gustavvirus</taxon>
        <taxon>Gustavvirus mahdia</taxon>
    </lineage>
</organism>
<dbReference type="Proteomes" id="UP000240384">
    <property type="component" value="Segment"/>
</dbReference>
<dbReference type="EMBL" id="MG198783">
    <property type="protein sequence ID" value="ATW59042.1"/>
    <property type="molecule type" value="Genomic_DNA"/>
</dbReference>
<name>A0A2H4P9Y5_9CAUD</name>